<dbReference type="GO" id="GO:0003755">
    <property type="term" value="F:peptidyl-prolyl cis-trans isomerase activity"/>
    <property type="evidence" value="ECO:0007669"/>
    <property type="project" value="InterPro"/>
</dbReference>
<dbReference type="GO" id="GO:0006457">
    <property type="term" value="P:protein folding"/>
    <property type="evidence" value="ECO:0007669"/>
    <property type="project" value="TreeGrafter"/>
</dbReference>
<name>A0AAP0CZD0_9ASTR</name>
<protein>
    <recommendedName>
        <fullName evidence="2">PPIase cyclophilin-type domain-containing protein</fullName>
    </recommendedName>
</protein>
<keyword evidence="4" id="KW-1185">Reference proteome</keyword>
<accession>A0AAP0CZD0</accession>
<comment type="similarity">
    <text evidence="1">Belongs to the cyclophilin-type PPIase family.</text>
</comment>
<dbReference type="Gene3D" id="2.40.100.10">
    <property type="entry name" value="Cyclophilin-like"/>
    <property type="match status" value="1"/>
</dbReference>
<dbReference type="PANTHER" id="PTHR11071">
    <property type="entry name" value="PEPTIDYL-PROLYL CIS-TRANS ISOMERASE"/>
    <property type="match status" value="1"/>
</dbReference>
<evidence type="ECO:0000313" key="3">
    <source>
        <dbReference type="EMBL" id="KAK9063017.1"/>
    </source>
</evidence>
<dbReference type="AlphaFoldDB" id="A0AAP0CZD0"/>
<reference evidence="3 4" key="1">
    <citation type="submission" date="2024-04" db="EMBL/GenBank/DDBJ databases">
        <title>The reference genome of an endangered Asteraceae, Deinandra increscens subsp. villosa, native to the Central Coast of California.</title>
        <authorList>
            <person name="Guilliams M."/>
            <person name="Hasenstab-Lehman K."/>
            <person name="Meyer R."/>
            <person name="Mcevoy S."/>
        </authorList>
    </citation>
    <scope>NUCLEOTIDE SEQUENCE [LARGE SCALE GENOMIC DNA]</scope>
    <source>
        <tissue evidence="3">Leaf</tissue>
    </source>
</reference>
<evidence type="ECO:0000259" key="2">
    <source>
        <dbReference type="PROSITE" id="PS50072"/>
    </source>
</evidence>
<proteinExistence type="inferred from homology"/>
<organism evidence="3 4">
    <name type="scientific">Deinandra increscens subsp. villosa</name>
    <dbReference type="NCBI Taxonomy" id="3103831"/>
    <lineage>
        <taxon>Eukaryota</taxon>
        <taxon>Viridiplantae</taxon>
        <taxon>Streptophyta</taxon>
        <taxon>Embryophyta</taxon>
        <taxon>Tracheophyta</taxon>
        <taxon>Spermatophyta</taxon>
        <taxon>Magnoliopsida</taxon>
        <taxon>eudicotyledons</taxon>
        <taxon>Gunneridae</taxon>
        <taxon>Pentapetalae</taxon>
        <taxon>asterids</taxon>
        <taxon>campanulids</taxon>
        <taxon>Asterales</taxon>
        <taxon>Asteraceae</taxon>
        <taxon>Asteroideae</taxon>
        <taxon>Heliantheae alliance</taxon>
        <taxon>Madieae</taxon>
        <taxon>Madiinae</taxon>
        <taxon>Deinandra</taxon>
    </lineage>
</organism>
<dbReference type="InterPro" id="IPR029000">
    <property type="entry name" value="Cyclophilin-like_dom_sf"/>
</dbReference>
<sequence length="567" mass="63387">MRDSTNSNSIDCYNSIVATESQVNFEAYKANSPYYLDVSDALNSSYPNFCGVALSNGAENLDINRSEQYYVLIGIDFWQLGWAPGASALIIRGYGLVSFELIYAYQLFDVIHHSKETDRQNLINWNALFSGSTKCGSCKEATNLKENITIDVVPLVSISTTCGDVRAFELGGWIKEDIAPNHLQRHLTLLMVVVNLIEHSGLTENVLVVFENTPCIVSIHVQTFIPHIGVLWVTTTAPNNGVLDLQREAQPFCFKGRTPPAAQHRHVYIVLQAKEFLIFNLLWSKKVVVAWAYELWLELANASSDACPSHMVLSGLTVEYIDIYEESNTLKQVSVAQSSEDITLNTSMIYMFFNASVVLSSASETKTNTGGKSINGGIFVDENFKVDHSGSGLLSKAICGSYSNKSKFIIIFQRQSHLDGLHVNMIEPFRMVIKKVWHRLHKLEPLGIPDGILSRLEHITYWGALSKEFDSSGWVHPYVVAQCFIASRDYNGILGFSSALARRFPNTPLILLAMAHAIGYQKGSSILHMLIVKCLNWMPYQFNNKNSLSTLKPYKNSGLVIKEDRRS</sequence>
<evidence type="ECO:0000313" key="4">
    <source>
        <dbReference type="Proteomes" id="UP001408789"/>
    </source>
</evidence>
<feature type="domain" description="PPIase cyclophilin-type" evidence="2">
    <location>
        <begin position="333"/>
        <end position="485"/>
    </location>
</feature>
<dbReference type="EMBL" id="JBCNJP010000018">
    <property type="protein sequence ID" value="KAK9063017.1"/>
    <property type="molecule type" value="Genomic_DNA"/>
</dbReference>
<dbReference type="GO" id="GO:0016018">
    <property type="term" value="F:cyclosporin A binding"/>
    <property type="evidence" value="ECO:0007669"/>
    <property type="project" value="TreeGrafter"/>
</dbReference>
<dbReference type="PANTHER" id="PTHR11071:SF447">
    <property type="entry name" value="PEPTIDYL-PROLYL CIS-TRANS ISOMERASE CYP63"/>
    <property type="match status" value="1"/>
</dbReference>
<evidence type="ECO:0000256" key="1">
    <source>
        <dbReference type="ARBA" id="ARBA00007365"/>
    </source>
</evidence>
<dbReference type="Proteomes" id="UP001408789">
    <property type="component" value="Unassembled WGS sequence"/>
</dbReference>
<dbReference type="SUPFAM" id="SSF50891">
    <property type="entry name" value="Cyclophilin-like"/>
    <property type="match status" value="1"/>
</dbReference>
<comment type="caution">
    <text evidence="3">The sequence shown here is derived from an EMBL/GenBank/DDBJ whole genome shotgun (WGS) entry which is preliminary data.</text>
</comment>
<dbReference type="GO" id="GO:0005737">
    <property type="term" value="C:cytoplasm"/>
    <property type="evidence" value="ECO:0007669"/>
    <property type="project" value="TreeGrafter"/>
</dbReference>
<dbReference type="InterPro" id="IPR002130">
    <property type="entry name" value="Cyclophilin-type_PPIase_dom"/>
</dbReference>
<dbReference type="PROSITE" id="PS50072">
    <property type="entry name" value="CSA_PPIASE_2"/>
    <property type="match status" value="1"/>
</dbReference>
<gene>
    <name evidence="3" type="ORF">SSX86_016887</name>
</gene>